<proteinExistence type="inferred from homology"/>
<dbReference type="AlphaFoldDB" id="X7Z2D3"/>
<name>X7Z2D3_MYCXE</name>
<keyword evidence="3" id="KW-0503">Monooxygenase</keyword>
<dbReference type="PANTHER" id="PTHR43872:SF1">
    <property type="entry name" value="MONOOXYGENASE, PUTATIVE (AFU_ORTHOLOGUE AFUA_8G02570)-RELATED"/>
    <property type="match status" value="1"/>
</dbReference>
<protein>
    <submittedName>
        <fullName evidence="5">NAD(P)-binding Rossmann-like domain protein</fullName>
    </submittedName>
</protein>
<feature type="transmembrane region" description="Helical" evidence="4">
    <location>
        <begin position="15"/>
        <end position="34"/>
    </location>
</feature>
<evidence type="ECO:0000313" key="5">
    <source>
        <dbReference type="EMBL" id="EUA13632.1"/>
    </source>
</evidence>
<dbReference type="Gene3D" id="3.50.50.60">
    <property type="entry name" value="FAD/NAD(P)-binding domain"/>
    <property type="match status" value="1"/>
</dbReference>
<dbReference type="PANTHER" id="PTHR43872">
    <property type="entry name" value="MONOOXYGENASE, PUTATIVE (AFU_ORTHOLOGUE AFUA_8G02570)-RELATED"/>
    <property type="match status" value="1"/>
</dbReference>
<keyword evidence="3" id="KW-0560">Oxidoreductase</keyword>
<keyword evidence="4" id="KW-0472">Membrane</keyword>
<comment type="caution">
    <text evidence="5">The sequence shown here is derived from an EMBL/GenBank/DDBJ whole genome shotgun (WGS) entry which is preliminary data.</text>
</comment>
<dbReference type="EMBL" id="JAOB01000081">
    <property type="protein sequence ID" value="EUA13632.1"/>
    <property type="molecule type" value="Genomic_DNA"/>
</dbReference>
<dbReference type="Pfam" id="PF13450">
    <property type="entry name" value="NAD_binding_8"/>
    <property type="match status" value="1"/>
</dbReference>
<sequence length="84" mass="9414">MSARQGSFSMTDDPFYDVVIIGAGISGIGAAYRIRERNPQLRFVILERRERLGGTWDLFRYPGCDPTATSTRYVSRGSLGPARR</sequence>
<evidence type="ECO:0000256" key="1">
    <source>
        <dbReference type="ARBA" id="ARBA00001974"/>
    </source>
</evidence>
<gene>
    <name evidence="5" type="ORF">I553_6751</name>
</gene>
<dbReference type="GO" id="GO:0004497">
    <property type="term" value="F:monooxygenase activity"/>
    <property type="evidence" value="ECO:0007669"/>
    <property type="project" value="UniProtKB-KW"/>
</dbReference>
<organism evidence="5">
    <name type="scientific">Mycobacterium xenopi 4042</name>
    <dbReference type="NCBI Taxonomy" id="1299334"/>
    <lineage>
        <taxon>Bacteria</taxon>
        <taxon>Bacillati</taxon>
        <taxon>Actinomycetota</taxon>
        <taxon>Actinomycetes</taxon>
        <taxon>Mycobacteriales</taxon>
        <taxon>Mycobacteriaceae</taxon>
        <taxon>Mycobacterium</taxon>
    </lineage>
</organism>
<dbReference type="InterPro" id="IPR036188">
    <property type="entry name" value="FAD/NAD-bd_sf"/>
</dbReference>
<evidence type="ECO:0000256" key="4">
    <source>
        <dbReference type="SAM" id="Phobius"/>
    </source>
</evidence>
<comment type="cofactor">
    <cofactor evidence="1">
        <name>FAD</name>
        <dbReference type="ChEBI" id="CHEBI:57692"/>
    </cofactor>
</comment>
<dbReference type="InterPro" id="IPR051820">
    <property type="entry name" value="FAD-binding_MO"/>
</dbReference>
<keyword evidence="4" id="KW-1133">Transmembrane helix</keyword>
<reference evidence="5" key="1">
    <citation type="submission" date="2014-01" db="EMBL/GenBank/DDBJ databases">
        <authorList>
            <person name="Brown-Elliot B."/>
            <person name="Wallace R."/>
            <person name="Lenaerts A."/>
            <person name="Ordway D."/>
            <person name="DeGroote M.A."/>
            <person name="Parker T."/>
            <person name="Sizemore C."/>
            <person name="Tallon L.J."/>
            <person name="Sadzewicz L.K."/>
            <person name="Sengamalay N."/>
            <person name="Fraser C.M."/>
            <person name="Hine E."/>
            <person name="Shefchek K.A."/>
            <person name="Das S.P."/>
            <person name="Tettelin H."/>
        </authorList>
    </citation>
    <scope>NUCLEOTIDE SEQUENCE [LARGE SCALE GENOMIC DNA]</scope>
    <source>
        <strain evidence="5">4042</strain>
    </source>
</reference>
<evidence type="ECO:0000256" key="2">
    <source>
        <dbReference type="ARBA" id="ARBA00010139"/>
    </source>
</evidence>
<comment type="similarity">
    <text evidence="2">Belongs to the FAD-binding monooxygenase family.</text>
</comment>
<accession>X7Z2D3</accession>
<keyword evidence="4" id="KW-0812">Transmembrane</keyword>
<dbReference type="PATRIC" id="fig|1299334.3.peg.8519"/>
<dbReference type="SUPFAM" id="SSF51905">
    <property type="entry name" value="FAD/NAD(P)-binding domain"/>
    <property type="match status" value="1"/>
</dbReference>
<evidence type="ECO:0000256" key="3">
    <source>
        <dbReference type="ARBA" id="ARBA00023033"/>
    </source>
</evidence>